<dbReference type="InterPro" id="IPR037143">
    <property type="entry name" value="4-PPantetheinyl_Trfase_dom_sf"/>
</dbReference>
<proteinExistence type="inferred from homology"/>
<dbReference type="InterPro" id="IPR002582">
    <property type="entry name" value="ACPS"/>
</dbReference>
<evidence type="ECO:0000313" key="10">
    <source>
        <dbReference type="EMBL" id="BCN31935.1"/>
    </source>
</evidence>
<dbReference type="RefSeq" id="WP_271713023.1">
    <property type="nucleotide sequence ID" value="NZ_AP024169.1"/>
</dbReference>
<dbReference type="GO" id="GO:0008897">
    <property type="term" value="F:holo-[acyl-carrier-protein] synthase activity"/>
    <property type="evidence" value="ECO:0007669"/>
    <property type="project" value="UniProtKB-UniRule"/>
</dbReference>
<dbReference type="GO" id="GO:0000287">
    <property type="term" value="F:magnesium ion binding"/>
    <property type="evidence" value="ECO:0007669"/>
    <property type="project" value="UniProtKB-UniRule"/>
</dbReference>
<evidence type="ECO:0000256" key="1">
    <source>
        <dbReference type="ARBA" id="ARBA00022516"/>
    </source>
</evidence>
<keyword evidence="8" id="KW-0963">Cytoplasm</keyword>
<comment type="subcellular location">
    <subcellularLocation>
        <location evidence="8">Cytoplasm</location>
    </subcellularLocation>
</comment>
<dbReference type="InterPro" id="IPR004568">
    <property type="entry name" value="Ppantetheine-prot_Trfase_dom"/>
</dbReference>
<comment type="cofactor">
    <cofactor evidence="8">
        <name>Mg(2+)</name>
        <dbReference type="ChEBI" id="CHEBI:18420"/>
    </cofactor>
</comment>
<evidence type="ECO:0000259" key="9">
    <source>
        <dbReference type="Pfam" id="PF01648"/>
    </source>
</evidence>
<keyword evidence="7 8" id="KW-0275">Fatty acid biosynthesis</keyword>
<feature type="binding site" evidence="8">
    <location>
        <position position="52"/>
    </location>
    <ligand>
        <name>Mg(2+)</name>
        <dbReference type="ChEBI" id="CHEBI:18420"/>
    </ligand>
</feature>
<evidence type="ECO:0000256" key="5">
    <source>
        <dbReference type="ARBA" id="ARBA00022842"/>
    </source>
</evidence>
<dbReference type="GO" id="GO:0006633">
    <property type="term" value="P:fatty acid biosynthetic process"/>
    <property type="evidence" value="ECO:0007669"/>
    <property type="project" value="UniProtKB-UniRule"/>
</dbReference>
<dbReference type="SUPFAM" id="SSF56214">
    <property type="entry name" value="4'-phosphopantetheinyl transferase"/>
    <property type="match status" value="1"/>
</dbReference>
<organism evidence="10 11">
    <name type="scientific">Anaeromicropila herbilytica</name>
    <dbReference type="NCBI Taxonomy" id="2785025"/>
    <lineage>
        <taxon>Bacteria</taxon>
        <taxon>Bacillati</taxon>
        <taxon>Bacillota</taxon>
        <taxon>Clostridia</taxon>
        <taxon>Lachnospirales</taxon>
        <taxon>Lachnospiraceae</taxon>
        <taxon>Anaeromicropila</taxon>
    </lineage>
</organism>
<comment type="function">
    <text evidence="8">Transfers the 4'-phosphopantetheine moiety from coenzyme A to a Ser of acyl-carrier-protein.</text>
</comment>
<evidence type="ECO:0000256" key="6">
    <source>
        <dbReference type="ARBA" id="ARBA00023098"/>
    </source>
</evidence>
<keyword evidence="1 8" id="KW-0444">Lipid biosynthesis</keyword>
<dbReference type="NCBIfam" id="TIGR00516">
    <property type="entry name" value="acpS"/>
    <property type="match status" value="1"/>
</dbReference>
<dbReference type="HAMAP" id="MF_00101">
    <property type="entry name" value="AcpS"/>
    <property type="match status" value="1"/>
</dbReference>
<keyword evidence="2 8" id="KW-0808">Transferase</keyword>
<evidence type="ECO:0000256" key="7">
    <source>
        <dbReference type="ARBA" id="ARBA00023160"/>
    </source>
</evidence>
<protein>
    <recommendedName>
        <fullName evidence="8">Holo-[acyl-carrier-protein] synthase</fullName>
        <shortName evidence="8">Holo-ACP synthase</shortName>
        <ecNumber evidence="8">2.7.8.7</ecNumber>
    </recommendedName>
    <alternativeName>
        <fullName evidence="8">4'-phosphopantetheinyl transferase AcpS</fullName>
    </alternativeName>
</protein>
<comment type="similarity">
    <text evidence="8">Belongs to the P-Pant transferase superfamily. AcpS family.</text>
</comment>
<sequence length="123" mass="13872">MIIGIGTDLVEISRVIKACENRHFLEKYFTMDEIKLIEHDKRKAADNFAVKEAVSKIFGTGFHNFSPIDIEVLREESGKPYVKLYGKALDLAKQLKIGTIHVTITNTQKYAQAFAVGESVDVR</sequence>
<dbReference type="EMBL" id="AP024169">
    <property type="protein sequence ID" value="BCN31935.1"/>
    <property type="molecule type" value="Genomic_DNA"/>
</dbReference>
<dbReference type="AlphaFoldDB" id="A0A7R7EN60"/>
<dbReference type="KEGG" id="ahb:bsdtb5_32300"/>
<dbReference type="Gene3D" id="3.90.470.20">
    <property type="entry name" value="4'-phosphopantetheinyl transferase domain"/>
    <property type="match status" value="1"/>
</dbReference>
<dbReference type="Pfam" id="PF01648">
    <property type="entry name" value="ACPS"/>
    <property type="match status" value="1"/>
</dbReference>
<keyword evidence="6 8" id="KW-0443">Lipid metabolism</keyword>
<comment type="catalytic activity">
    <reaction evidence="8">
        <text>apo-[ACP] + CoA = holo-[ACP] + adenosine 3',5'-bisphosphate + H(+)</text>
        <dbReference type="Rhea" id="RHEA:12068"/>
        <dbReference type="Rhea" id="RHEA-COMP:9685"/>
        <dbReference type="Rhea" id="RHEA-COMP:9690"/>
        <dbReference type="ChEBI" id="CHEBI:15378"/>
        <dbReference type="ChEBI" id="CHEBI:29999"/>
        <dbReference type="ChEBI" id="CHEBI:57287"/>
        <dbReference type="ChEBI" id="CHEBI:58343"/>
        <dbReference type="ChEBI" id="CHEBI:64479"/>
        <dbReference type="EC" id="2.7.8.7"/>
    </reaction>
</comment>
<keyword evidence="4 8" id="KW-0276">Fatty acid metabolism</keyword>
<dbReference type="InterPro" id="IPR008278">
    <property type="entry name" value="4-PPantetheinyl_Trfase_dom"/>
</dbReference>
<keyword evidence="3 8" id="KW-0479">Metal-binding</keyword>
<feature type="domain" description="4'-phosphopantetheinyl transferase" evidence="9">
    <location>
        <begin position="4"/>
        <end position="97"/>
    </location>
</feature>
<evidence type="ECO:0000256" key="8">
    <source>
        <dbReference type="HAMAP-Rule" id="MF_00101"/>
    </source>
</evidence>
<keyword evidence="11" id="KW-1185">Reference proteome</keyword>
<keyword evidence="5 8" id="KW-0460">Magnesium</keyword>
<dbReference type="NCBIfam" id="TIGR00556">
    <property type="entry name" value="pantethn_trn"/>
    <property type="match status" value="1"/>
</dbReference>
<feature type="binding site" evidence="8">
    <location>
        <position position="8"/>
    </location>
    <ligand>
        <name>Mg(2+)</name>
        <dbReference type="ChEBI" id="CHEBI:18420"/>
    </ligand>
</feature>
<dbReference type="GO" id="GO:0005737">
    <property type="term" value="C:cytoplasm"/>
    <property type="evidence" value="ECO:0007669"/>
    <property type="project" value="UniProtKB-SubCell"/>
</dbReference>
<evidence type="ECO:0000256" key="3">
    <source>
        <dbReference type="ARBA" id="ARBA00022723"/>
    </source>
</evidence>
<evidence type="ECO:0000313" key="11">
    <source>
        <dbReference type="Proteomes" id="UP000595897"/>
    </source>
</evidence>
<dbReference type="EC" id="2.7.8.7" evidence="8"/>
<evidence type="ECO:0000256" key="4">
    <source>
        <dbReference type="ARBA" id="ARBA00022832"/>
    </source>
</evidence>
<reference evidence="10 11" key="1">
    <citation type="submission" date="2020-11" db="EMBL/GenBank/DDBJ databases">
        <title>Draft genome sequencing of a Lachnospiraceae strain isolated from anoxic soil subjected to BSD treatment.</title>
        <authorList>
            <person name="Uek A."/>
            <person name="Tonouchi A."/>
        </authorList>
    </citation>
    <scope>NUCLEOTIDE SEQUENCE [LARGE SCALE GENOMIC DNA]</scope>
    <source>
        <strain evidence="10 11">TB5</strain>
    </source>
</reference>
<evidence type="ECO:0000256" key="2">
    <source>
        <dbReference type="ARBA" id="ARBA00022679"/>
    </source>
</evidence>
<accession>A0A7R7EN60</accession>
<dbReference type="Proteomes" id="UP000595897">
    <property type="component" value="Chromosome"/>
</dbReference>
<gene>
    <name evidence="8 10" type="primary">acpS</name>
    <name evidence="10" type="ORF">bsdtb5_32300</name>
</gene>
<name>A0A7R7EN60_9FIRM</name>